<feature type="transmembrane region" description="Helical" evidence="1">
    <location>
        <begin position="74"/>
        <end position="91"/>
    </location>
</feature>
<evidence type="ECO:0000313" key="3">
    <source>
        <dbReference type="Proteomes" id="UP000594342"/>
    </source>
</evidence>
<protein>
    <submittedName>
        <fullName evidence="2">Uncharacterized protein</fullName>
    </submittedName>
</protein>
<keyword evidence="1" id="KW-1133">Transmembrane helix</keyword>
<accession>A0A5K0U930</accession>
<dbReference type="Proteomes" id="UP000594342">
    <property type="component" value="Unassembled WGS sequence"/>
</dbReference>
<keyword evidence="1" id="KW-0472">Membrane</keyword>
<feature type="transmembrane region" description="Helical" evidence="1">
    <location>
        <begin position="51"/>
        <end position="68"/>
    </location>
</feature>
<proteinExistence type="predicted"/>
<evidence type="ECO:0000256" key="1">
    <source>
        <dbReference type="SAM" id="Phobius"/>
    </source>
</evidence>
<keyword evidence="3" id="KW-1185">Reference proteome</keyword>
<evidence type="ECO:0000313" key="2">
    <source>
        <dbReference type="EMBL" id="VBB18437.1"/>
    </source>
</evidence>
<gene>
    <name evidence="2" type="ORF">YASMINEVIRUS_900</name>
</gene>
<sequence length="184" mass="21240">MQLSDVFNIPNNAGGTSLAKILLVYYLLVASNCTENLMSKQTKEFINESRYAQHVIGLMLMFVLITLFNEQLDVRYAFAYAILGYIWFVFSTKLDIHWNMVIVILLFVGYLLDSSSRVRESEIVNDKNLTEQRKEELLRETSVHRTWLAGCVVVVTIVGTLFYSHKKHEQYGGGYDVFVYFLGR</sequence>
<keyword evidence="1" id="KW-0812">Transmembrane</keyword>
<feature type="transmembrane region" description="Helical" evidence="1">
    <location>
        <begin position="12"/>
        <end position="30"/>
    </location>
</feature>
<feature type="transmembrane region" description="Helical" evidence="1">
    <location>
        <begin position="146"/>
        <end position="163"/>
    </location>
</feature>
<name>A0A5K0U930_9VIRU</name>
<feature type="transmembrane region" description="Helical" evidence="1">
    <location>
        <begin position="96"/>
        <end position="112"/>
    </location>
</feature>
<comment type="caution">
    <text evidence="2">The sequence shown here is derived from an EMBL/GenBank/DDBJ whole genome shotgun (WGS) entry which is preliminary data.</text>
</comment>
<reference evidence="2 3" key="1">
    <citation type="submission" date="2018-10" db="EMBL/GenBank/DDBJ databases">
        <authorList>
            <consortium name="IHU Genomes"/>
        </authorList>
    </citation>
    <scope>NUCLEOTIDE SEQUENCE [LARGE SCALE GENOMIC DNA]</scope>
    <source>
        <strain evidence="2 3">A1</strain>
    </source>
</reference>
<dbReference type="EMBL" id="UPSH01000001">
    <property type="protein sequence ID" value="VBB18437.1"/>
    <property type="molecule type" value="Genomic_DNA"/>
</dbReference>
<organism evidence="2 3">
    <name type="scientific">Yasminevirus sp. GU-2018</name>
    <dbReference type="NCBI Taxonomy" id="2420051"/>
    <lineage>
        <taxon>Viruses</taxon>
        <taxon>Varidnaviria</taxon>
        <taxon>Bamfordvirae</taxon>
        <taxon>Nucleocytoviricota</taxon>
        <taxon>Megaviricetes</taxon>
        <taxon>Imitervirales</taxon>
        <taxon>Mimiviridae</taxon>
        <taxon>Klosneuvirinae</taxon>
        <taxon>Yasminevirus</taxon>
        <taxon>Yasminevirus saudimassiliense</taxon>
    </lineage>
</organism>